<evidence type="ECO:0000256" key="6">
    <source>
        <dbReference type="ARBA" id="ARBA00022692"/>
    </source>
</evidence>
<reference evidence="11 12" key="3">
    <citation type="submission" date="2019-11" db="EMBL/GenBank/DDBJ databases">
        <title>A de novo genome assembly of a pear dwarfing rootstock.</title>
        <authorList>
            <person name="Wang F."/>
            <person name="Wang J."/>
            <person name="Li S."/>
            <person name="Zhang Y."/>
            <person name="Fang M."/>
            <person name="Ma L."/>
            <person name="Zhao Y."/>
            <person name="Jiang S."/>
        </authorList>
    </citation>
    <scope>NUCLEOTIDE SEQUENCE [LARGE SCALE GENOMIC DNA]</scope>
    <source>
        <strain evidence="11">S2</strain>
        <tissue evidence="11">Leaf</tissue>
    </source>
</reference>
<evidence type="ECO:0000256" key="3">
    <source>
        <dbReference type="ARBA" id="ARBA00004502"/>
    </source>
</evidence>
<dbReference type="PANTHER" id="PTHR33203:SF44">
    <property type="entry name" value="OLEOSIN 20.3 KDA"/>
    <property type="match status" value="1"/>
</dbReference>
<evidence type="ECO:0000256" key="1">
    <source>
        <dbReference type="ARBA" id="ARBA00002582"/>
    </source>
</evidence>
<dbReference type="GO" id="GO:0012511">
    <property type="term" value="C:monolayer-surrounded lipid storage body"/>
    <property type="evidence" value="ECO:0007669"/>
    <property type="project" value="InterPro"/>
</dbReference>
<comment type="similarity">
    <text evidence="4">Belongs to the oleosin family.</text>
</comment>
<keyword evidence="12" id="KW-1185">Reference proteome</keyword>
<evidence type="ECO:0000256" key="10">
    <source>
        <dbReference type="SAM" id="Phobius"/>
    </source>
</evidence>
<dbReference type="GO" id="GO:0010344">
    <property type="term" value="P:seed oilbody biogenesis"/>
    <property type="evidence" value="ECO:0007669"/>
    <property type="project" value="TreeGrafter"/>
</dbReference>
<gene>
    <name evidence="11" type="ORF">D8674_029567</name>
</gene>
<dbReference type="EMBL" id="SMOL01000120">
    <property type="protein sequence ID" value="KAB2633320.1"/>
    <property type="molecule type" value="Genomic_DNA"/>
</dbReference>
<evidence type="ECO:0000256" key="7">
    <source>
        <dbReference type="ARBA" id="ARBA00022989"/>
    </source>
</evidence>
<dbReference type="PANTHER" id="PTHR33203">
    <property type="entry name" value="OLEOSIN"/>
    <property type="match status" value="1"/>
</dbReference>
<keyword evidence="7 10" id="KW-1133">Transmembrane helix</keyword>
<dbReference type="GO" id="GO:0016020">
    <property type="term" value="C:membrane"/>
    <property type="evidence" value="ECO:0007669"/>
    <property type="project" value="UniProtKB-SubCell"/>
</dbReference>
<reference evidence="11 12" key="1">
    <citation type="submission" date="2019-09" db="EMBL/GenBank/DDBJ databases">
        <authorList>
            <person name="Ou C."/>
        </authorList>
    </citation>
    <scope>NUCLEOTIDE SEQUENCE [LARGE SCALE GENOMIC DNA]</scope>
    <source>
        <strain evidence="11">S2</strain>
        <tissue evidence="11">Leaf</tissue>
    </source>
</reference>
<reference evidence="12" key="2">
    <citation type="submission" date="2019-10" db="EMBL/GenBank/DDBJ databases">
        <title>A de novo genome assembly of a pear dwarfing rootstock.</title>
        <authorList>
            <person name="Wang F."/>
            <person name="Wang J."/>
            <person name="Li S."/>
            <person name="Zhang Y."/>
            <person name="Fang M."/>
            <person name="Ma L."/>
            <person name="Zhao Y."/>
            <person name="Jiang S."/>
        </authorList>
    </citation>
    <scope>NUCLEOTIDE SEQUENCE [LARGE SCALE GENOMIC DNA]</scope>
</reference>
<keyword evidence="6 10" id="KW-0812">Transmembrane</keyword>
<dbReference type="AlphaFoldDB" id="A0A5N5I6Q0"/>
<feature type="transmembrane region" description="Helical" evidence="10">
    <location>
        <begin position="50"/>
        <end position="79"/>
    </location>
</feature>
<proteinExistence type="inferred from homology"/>
<dbReference type="GO" id="GO:0050826">
    <property type="term" value="P:response to freezing"/>
    <property type="evidence" value="ECO:0007669"/>
    <property type="project" value="TreeGrafter"/>
</dbReference>
<comment type="subcellular location">
    <subcellularLocation>
        <location evidence="3">Lipid droplet</location>
    </subcellularLocation>
    <subcellularLocation>
        <location evidence="2">Membrane</location>
        <topology evidence="2">Multi-pass membrane protein</topology>
    </subcellularLocation>
</comment>
<sequence length="228" mass="24854">MAEAHYRWQQPQHQGYQTNIQFDNPKHQGYQTQYQYDQQQQQNGSSASNILAIATLVPVGGTLLFLSGLTLAGTIIGLAMTTPLFVIFSPVLVPAALVIFLSVTGILTSGVFGVTALSSFSWLVRYLSRSRLPQTMGQKVQETTGYLGQKMQETAGYLGQKVQETGDFVGHKMQETGGQVGQMTKEAGQTIQEYERTQEGGRDQITKEGGRGKESGRGREGVNVTAKS</sequence>
<feature type="region of interest" description="Disordered" evidence="9">
    <location>
        <begin position="179"/>
        <end position="228"/>
    </location>
</feature>
<dbReference type="InterPro" id="IPR000136">
    <property type="entry name" value="Oleosin"/>
</dbReference>
<evidence type="ECO:0000313" key="12">
    <source>
        <dbReference type="Proteomes" id="UP000327157"/>
    </source>
</evidence>
<evidence type="ECO:0000256" key="2">
    <source>
        <dbReference type="ARBA" id="ARBA00004141"/>
    </source>
</evidence>
<dbReference type="GO" id="GO:0019915">
    <property type="term" value="P:lipid storage"/>
    <property type="evidence" value="ECO:0007669"/>
    <property type="project" value="TreeGrafter"/>
</dbReference>
<dbReference type="Proteomes" id="UP000327157">
    <property type="component" value="Chromosome 6"/>
</dbReference>
<keyword evidence="5" id="KW-0551">Lipid droplet</keyword>
<dbReference type="Pfam" id="PF01277">
    <property type="entry name" value="Oleosin"/>
    <property type="match status" value="1"/>
</dbReference>
<protein>
    <submittedName>
        <fullName evidence="11">Oleosin 16.4 kDa-like</fullName>
    </submittedName>
</protein>
<dbReference type="OrthoDB" id="1929188at2759"/>
<comment type="caution">
    <text evidence="11">The sequence shown here is derived from an EMBL/GenBank/DDBJ whole genome shotgun (WGS) entry which is preliminary data.</text>
</comment>
<evidence type="ECO:0000256" key="9">
    <source>
        <dbReference type="SAM" id="MobiDB-lite"/>
    </source>
</evidence>
<evidence type="ECO:0000256" key="8">
    <source>
        <dbReference type="ARBA" id="ARBA00023136"/>
    </source>
</evidence>
<evidence type="ECO:0000256" key="4">
    <source>
        <dbReference type="ARBA" id="ARBA00010858"/>
    </source>
</evidence>
<feature type="compositionally biased region" description="Basic and acidic residues" evidence="9">
    <location>
        <begin position="193"/>
        <end position="220"/>
    </location>
</feature>
<organism evidence="11 12">
    <name type="scientific">Pyrus ussuriensis x Pyrus communis</name>
    <dbReference type="NCBI Taxonomy" id="2448454"/>
    <lineage>
        <taxon>Eukaryota</taxon>
        <taxon>Viridiplantae</taxon>
        <taxon>Streptophyta</taxon>
        <taxon>Embryophyta</taxon>
        <taxon>Tracheophyta</taxon>
        <taxon>Spermatophyta</taxon>
        <taxon>Magnoliopsida</taxon>
        <taxon>eudicotyledons</taxon>
        <taxon>Gunneridae</taxon>
        <taxon>Pentapetalae</taxon>
        <taxon>rosids</taxon>
        <taxon>fabids</taxon>
        <taxon>Rosales</taxon>
        <taxon>Rosaceae</taxon>
        <taxon>Amygdaloideae</taxon>
        <taxon>Maleae</taxon>
        <taxon>Pyrus</taxon>
    </lineage>
</organism>
<evidence type="ECO:0000313" key="11">
    <source>
        <dbReference type="EMBL" id="KAB2633320.1"/>
    </source>
</evidence>
<evidence type="ECO:0000256" key="5">
    <source>
        <dbReference type="ARBA" id="ARBA00022677"/>
    </source>
</evidence>
<accession>A0A5N5I6Q0</accession>
<comment type="function">
    <text evidence="1">May have a structural role to stabilize the lipid body during desiccation of the seed by preventing coalescence of the oil. Probably interacts with both lipid and phospholipid moieties of lipid bodies. May also provide recognition signals for specific lipase anchorage in lipolysis during seedling growth.</text>
</comment>
<feature type="transmembrane region" description="Helical" evidence="10">
    <location>
        <begin position="91"/>
        <end position="124"/>
    </location>
</feature>
<name>A0A5N5I6Q0_9ROSA</name>
<keyword evidence="8 10" id="KW-0472">Membrane</keyword>